<evidence type="ECO:0000256" key="1">
    <source>
        <dbReference type="ARBA" id="ARBA00022821"/>
    </source>
</evidence>
<dbReference type="Gene3D" id="3.80.10.10">
    <property type="entry name" value="Ribonuclease Inhibitor"/>
    <property type="match status" value="2"/>
</dbReference>
<dbReference type="AlphaFoldDB" id="A0A2P5FTS9"/>
<dbReference type="InterPro" id="IPR032675">
    <property type="entry name" value="LRR_dom_sf"/>
</dbReference>
<feature type="domain" description="Disease resistance protein At4g27190-like leucine-rich repeats" evidence="2">
    <location>
        <begin position="217"/>
        <end position="363"/>
    </location>
</feature>
<dbReference type="STRING" id="63057.A0A2P5FTS9"/>
<feature type="domain" description="Disease resistance protein At4g27190-like leucine-rich repeats" evidence="2">
    <location>
        <begin position="10"/>
        <end position="75"/>
    </location>
</feature>
<reference evidence="4" key="1">
    <citation type="submission" date="2016-06" db="EMBL/GenBank/DDBJ databases">
        <title>Parallel loss of symbiosis genes in relatives of nitrogen-fixing non-legume Parasponia.</title>
        <authorList>
            <person name="Van Velzen R."/>
            <person name="Holmer R."/>
            <person name="Bu F."/>
            <person name="Rutten L."/>
            <person name="Van Zeijl A."/>
            <person name="Liu W."/>
            <person name="Santuari L."/>
            <person name="Cao Q."/>
            <person name="Sharma T."/>
            <person name="Shen D."/>
            <person name="Roswanjaya Y."/>
            <person name="Wardhani T."/>
            <person name="Kalhor M.S."/>
            <person name="Jansen J."/>
            <person name="Van den Hoogen J."/>
            <person name="Gungor B."/>
            <person name="Hartog M."/>
            <person name="Hontelez J."/>
            <person name="Verver J."/>
            <person name="Yang W.-C."/>
            <person name="Schijlen E."/>
            <person name="Repin R."/>
            <person name="Schilthuizen M."/>
            <person name="Schranz E."/>
            <person name="Heidstra R."/>
            <person name="Miyata K."/>
            <person name="Fedorova E."/>
            <person name="Kohlen W."/>
            <person name="Bisseling T."/>
            <person name="Smit S."/>
            <person name="Geurts R."/>
        </authorList>
    </citation>
    <scope>NUCLEOTIDE SEQUENCE [LARGE SCALE GENOMIC DNA]</scope>
    <source>
        <strain evidence="4">cv. RG33-2</strain>
    </source>
</reference>
<dbReference type="InterPro" id="IPR050905">
    <property type="entry name" value="Plant_NBS-LRR"/>
</dbReference>
<keyword evidence="1" id="KW-0611">Plant defense</keyword>
<protein>
    <submittedName>
        <fullName evidence="3">LRR domain containing protein</fullName>
    </submittedName>
</protein>
<evidence type="ECO:0000313" key="3">
    <source>
        <dbReference type="EMBL" id="POO01202.1"/>
    </source>
</evidence>
<dbReference type="PANTHER" id="PTHR33463">
    <property type="entry name" value="NB-ARC DOMAIN-CONTAINING PROTEIN-RELATED"/>
    <property type="match status" value="1"/>
</dbReference>
<evidence type="ECO:0000313" key="4">
    <source>
        <dbReference type="Proteomes" id="UP000237000"/>
    </source>
</evidence>
<dbReference type="SUPFAM" id="SSF52058">
    <property type="entry name" value="L domain-like"/>
    <property type="match status" value="1"/>
</dbReference>
<name>A0A2P5FTS9_TREOI</name>
<dbReference type="Proteomes" id="UP000237000">
    <property type="component" value="Unassembled WGS sequence"/>
</dbReference>
<dbReference type="Pfam" id="PF23247">
    <property type="entry name" value="LRR_RPS2"/>
    <property type="match status" value="2"/>
</dbReference>
<gene>
    <name evidence="3" type="ORF">TorRG33x02_029560</name>
</gene>
<proteinExistence type="predicted"/>
<keyword evidence="4" id="KW-1185">Reference proteome</keyword>
<feature type="non-terminal residue" evidence="3">
    <location>
        <position position="459"/>
    </location>
</feature>
<dbReference type="PANTHER" id="PTHR33463:SF209">
    <property type="entry name" value="DISEASE RESISTANCE PROTEIN RPS2-LIKE"/>
    <property type="match status" value="1"/>
</dbReference>
<organism evidence="3 4">
    <name type="scientific">Trema orientale</name>
    <name type="common">Charcoal tree</name>
    <name type="synonym">Celtis orientalis</name>
    <dbReference type="NCBI Taxonomy" id="63057"/>
    <lineage>
        <taxon>Eukaryota</taxon>
        <taxon>Viridiplantae</taxon>
        <taxon>Streptophyta</taxon>
        <taxon>Embryophyta</taxon>
        <taxon>Tracheophyta</taxon>
        <taxon>Spermatophyta</taxon>
        <taxon>Magnoliopsida</taxon>
        <taxon>eudicotyledons</taxon>
        <taxon>Gunneridae</taxon>
        <taxon>Pentapetalae</taxon>
        <taxon>rosids</taxon>
        <taxon>fabids</taxon>
        <taxon>Rosales</taxon>
        <taxon>Cannabaceae</taxon>
        <taxon>Trema</taxon>
    </lineage>
</organism>
<dbReference type="InterPro" id="IPR057135">
    <property type="entry name" value="At4g27190-like_LRR"/>
</dbReference>
<dbReference type="InParanoid" id="A0A2P5FTS9"/>
<sequence length="459" mass="52521">MYQCISPCNVFQCLESLTLESMLNLEKICHGKLELESFGKLSVISIIDCYELRDVFSASVAKLLLQLEKIEVKNCWKIKDIVTDDGQSIYCERILPKIQSLRLEVVPNLQQFYELISPVETIPAFFNGKLLASFSPLTETVIAGCGSLKYLFLSSAPLNLVQLNTLVIRECWMMEGIIKTNQAMDEVSFPHLTSLTLENLPKLTFIFNDNVTFPSLQRIEIREMDNVEKIWKNPPTLDSYFKLEEIQVVSCKSLRKVLSSDILRRFQNLRKLRIKKCEMLEEVFEMNQNSNVEAIRATPLSHLDLENLPNLKQVWSADPDGSITFENLKTLSTKNCPSLKNLFPVSVTKCLHQLEDIFVKDCGIQEIVGKEEKFQKMGPELFVLPKLTKMHLELLPQLVSFYRGPHTFKWPSLKSLEVIECAKVSKVFGLEFSSALEVSNEDQHLDIPIQQDALFSLDK</sequence>
<dbReference type="EMBL" id="JXTC01000009">
    <property type="protein sequence ID" value="POO01202.1"/>
    <property type="molecule type" value="Genomic_DNA"/>
</dbReference>
<evidence type="ECO:0000259" key="2">
    <source>
        <dbReference type="Pfam" id="PF23247"/>
    </source>
</evidence>
<comment type="caution">
    <text evidence="3">The sequence shown here is derived from an EMBL/GenBank/DDBJ whole genome shotgun (WGS) entry which is preliminary data.</text>
</comment>
<dbReference type="OrthoDB" id="1165828at2759"/>
<accession>A0A2P5FTS9</accession>